<dbReference type="Gene3D" id="1.10.260.40">
    <property type="entry name" value="lambda repressor-like DNA-binding domains"/>
    <property type="match status" value="1"/>
</dbReference>
<reference evidence="1 2" key="2">
    <citation type="submission" date="2020-02" db="EMBL/GenBank/DDBJ databases">
        <title>The new genus of Enterobacteriales.</title>
        <authorList>
            <person name="Kim I.S."/>
        </authorList>
    </citation>
    <scope>NUCLEOTIDE SEQUENCE [LARGE SCALE GENOMIC DNA]</scope>
    <source>
        <strain evidence="1 2">SAP-6</strain>
    </source>
</reference>
<protein>
    <recommendedName>
        <fullName evidence="3">HTH cro/C1-type domain-containing protein</fullName>
    </recommendedName>
</protein>
<dbReference type="SUPFAM" id="SSF47413">
    <property type="entry name" value="lambda repressor-like DNA-binding domains"/>
    <property type="match status" value="1"/>
</dbReference>
<accession>A0A845SM22</accession>
<comment type="caution">
    <text evidence="1">The sequence shown here is derived from an EMBL/GenBank/DDBJ whole genome shotgun (WGS) entry which is preliminary data.</text>
</comment>
<dbReference type="GO" id="GO:0003677">
    <property type="term" value="F:DNA binding"/>
    <property type="evidence" value="ECO:0007669"/>
    <property type="project" value="InterPro"/>
</dbReference>
<dbReference type="RefSeq" id="WP_162366732.1">
    <property type="nucleotide sequence ID" value="NZ_WUBS01000010.1"/>
</dbReference>
<evidence type="ECO:0000313" key="1">
    <source>
        <dbReference type="EMBL" id="NDL64014.1"/>
    </source>
</evidence>
<dbReference type="AlphaFoldDB" id="A0A845SM22"/>
<dbReference type="EMBL" id="WUBS01000010">
    <property type="protein sequence ID" value="NDL64014.1"/>
    <property type="molecule type" value="Genomic_DNA"/>
</dbReference>
<reference evidence="1 2" key="1">
    <citation type="submission" date="2019-12" db="EMBL/GenBank/DDBJ databases">
        <authorList>
            <person name="Lee S.D."/>
        </authorList>
    </citation>
    <scope>NUCLEOTIDE SEQUENCE [LARGE SCALE GENOMIC DNA]</scope>
    <source>
        <strain evidence="1 2">SAP-6</strain>
    </source>
</reference>
<dbReference type="Proteomes" id="UP000461443">
    <property type="component" value="Unassembled WGS sequence"/>
</dbReference>
<evidence type="ECO:0000313" key="2">
    <source>
        <dbReference type="Proteomes" id="UP000461443"/>
    </source>
</evidence>
<proteinExistence type="predicted"/>
<name>A0A845SM22_9GAMM</name>
<evidence type="ECO:0008006" key="3">
    <source>
        <dbReference type="Google" id="ProtNLM"/>
    </source>
</evidence>
<gene>
    <name evidence="1" type="ORF">GRH90_14810</name>
</gene>
<organism evidence="1 2">
    <name type="scientific">Acerihabitans arboris</name>
    <dbReference type="NCBI Taxonomy" id="2691583"/>
    <lineage>
        <taxon>Bacteria</taxon>
        <taxon>Pseudomonadati</taxon>
        <taxon>Pseudomonadota</taxon>
        <taxon>Gammaproteobacteria</taxon>
        <taxon>Enterobacterales</taxon>
        <taxon>Pectobacteriaceae</taxon>
        <taxon>Acerihabitans</taxon>
    </lineage>
</organism>
<sequence>MHRLIAQQLINRHSPLISSEMRFLRHELNLSRRTLGIKLGVEMAFIAHWERSGRRLPHVADISLRILYATTRITDRETHISIHLLADADYPPSSEAMIFIWSDGGYWLSSADPTPAGD</sequence>
<keyword evidence="2" id="KW-1185">Reference proteome</keyword>
<dbReference type="InterPro" id="IPR010982">
    <property type="entry name" value="Lambda_DNA-bd_dom_sf"/>
</dbReference>